<gene>
    <name evidence="1" type="ORF">BV898_02710</name>
</gene>
<accession>A0A1W0X6U8</accession>
<evidence type="ECO:0000313" key="2">
    <source>
        <dbReference type="Proteomes" id="UP000192578"/>
    </source>
</evidence>
<dbReference type="EMBL" id="MTYJ01000012">
    <property type="protein sequence ID" value="OQV23255.1"/>
    <property type="molecule type" value="Genomic_DNA"/>
</dbReference>
<organism evidence="1 2">
    <name type="scientific">Hypsibius exemplaris</name>
    <name type="common">Freshwater tardigrade</name>
    <dbReference type="NCBI Taxonomy" id="2072580"/>
    <lineage>
        <taxon>Eukaryota</taxon>
        <taxon>Metazoa</taxon>
        <taxon>Ecdysozoa</taxon>
        <taxon>Tardigrada</taxon>
        <taxon>Eutardigrada</taxon>
        <taxon>Parachela</taxon>
        <taxon>Hypsibioidea</taxon>
        <taxon>Hypsibiidae</taxon>
        <taxon>Hypsibius</taxon>
    </lineage>
</organism>
<keyword evidence="2" id="KW-1185">Reference proteome</keyword>
<reference evidence="2" key="1">
    <citation type="submission" date="2017-01" db="EMBL/GenBank/DDBJ databases">
        <title>Comparative genomics of anhydrobiosis in the tardigrade Hypsibius dujardini.</title>
        <authorList>
            <person name="Yoshida Y."/>
            <person name="Koutsovoulos G."/>
            <person name="Laetsch D."/>
            <person name="Stevens L."/>
            <person name="Kumar S."/>
            <person name="Horikawa D."/>
            <person name="Ishino K."/>
            <person name="Komine S."/>
            <person name="Tomita M."/>
            <person name="Blaxter M."/>
            <person name="Arakawa K."/>
        </authorList>
    </citation>
    <scope>NUCLEOTIDE SEQUENCE [LARGE SCALE GENOMIC DNA]</scope>
    <source>
        <strain evidence="2">Z151</strain>
    </source>
</reference>
<evidence type="ECO:0000313" key="1">
    <source>
        <dbReference type="EMBL" id="OQV23255.1"/>
    </source>
</evidence>
<sequence>MSYYEGGWVVATTSSTQLNNLVKLGVQCEKVKSARIILAKVAPGTILPPSDLFGSPRLIIYNIVGWTAFNEIDENAVQEDLKKVITTISQECMAKLYSCVAKVHAGVMKRLLEEMEKTKNEIPVD</sequence>
<protein>
    <submittedName>
        <fullName evidence="1">Uncharacterized protein</fullName>
    </submittedName>
</protein>
<proteinExistence type="predicted"/>
<dbReference type="Proteomes" id="UP000192578">
    <property type="component" value="Unassembled WGS sequence"/>
</dbReference>
<dbReference type="AlphaFoldDB" id="A0A1W0X6U8"/>
<name>A0A1W0X6U8_HYPEX</name>
<comment type="caution">
    <text evidence="1">The sequence shown here is derived from an EMBL/GenBank/DDBJ whole genome shotgun (WGS) entry which is preliminary data.</text>
</comment>